<sequence>MNGVKHRFECNVCKKSFTFKYLLKNHYRTHTGEKPYTCKLCGNQSAQRNNLKLHMVAVHHEASSKSCYICYYCDKPFYVKNNLRQHIRIHTGEKPYRCPECPKQFRRISLLTQHQRTHLKVRPFICDLCGSSFTNRTNLLNHLKRHQGQSDFVCEICGKAFVRKDSLQKHLNCLHRNQKAFVCRICNASFKGHLRQHLRIHLQEKPYQCAVCGAKFVQKSQLTVHQRKHTGDKPYACPICDATFSHSSVLKIHIRVHTGEKPFKCFVCNVNTAFGQLAHLRKHMRTIHKSDKVYYCKPCETFFRDKKQYLRHHEECKNGADNESTAAETSVLISVSNMRTMLAILLKKISSAERLSKLGFGKRLIDEVLFEAISSSGRKPFTSNDCDETTALLRNIEIFLEWTIPAVHLHKLKQAKRSVEDILVELTQHPGSWFGKAHSRQS</sequence>
<keyword evidence="7" id="KW-0238">DNA-binding</keyword>
<comment type="subcellular location">
    <subcellularLocation>
        <location evidence="1">Nucleus</location>
    </subcellularLocation>
</comment>
<keyword evidence="3" id="KW-0479">Metal-binding</keyword>
<evidence type="ECO:0000256" key="7">
    <source>
        <dbReference type="ARBA" id="ARBA00023125"/>
    </source>
</evidence>
<dbReference type="SUPFAM" id="SSF57667">
    <property type="entry name" value="beta-beta-alpha zinc fingers"/>
    <property type="match status" value="6"/>
</dbReference>
<keyword evidence="5 9" id="KW-0863">Zinc-finger</keyword>
<evidence type="ECO:0000256" key="2">
    <source>
        <dbReference type="ARBA" id="ARBA00006991"/>
    </source>
</evidence>
<dbReference type="FunFam" id="3.30.160.60:FF:000690">
    <property type="entry name" value="Zinc finger protein 354C"/>
    <property type="match status" value="1"/>
</dbReference>
<feature type="domain" description="C2H2-type" evidence="10">
    <location>
        <begin position="8"/>
        <end position="35"/>
    </location>
</feature>
<feature type="domain" description="C2H2-type" evidence="10">
    <location>
        <begin position="235"/>
        <end position="262"/>
    </location>
</feature>
<feature type="domain" description="C2H2-type" evidence="10">
    <location>
        <begin position="263"/>
        <end position="293"/>
    </location>
</feature>
<dbReference type="EMBL" id="JBBCAQ010000037">
    <property type="protein sequence ID" value="KAK7574099.1"/>
    <property type="molecule type" value="Genomic_DNA"/>
</dbReference>
<comment type="caution">
    <text evidence="11">The sequence shown here is derived from an EMBL/GenBank/DDBJ whole genome shotgun (WGS) entry which is preliminary data.</text>
</comment>
<dbReference type="GO" id="GO:0040029">
    <property type="term" value="P:epigenetic regulation of gene expression"/>
    <property type="evidence" value="ECO:0007669"/>
    <property type="project" value="UniProtKB-ARBA"/>
</dbReference>
<evidence type="ECO:0000256" key="8">
    <source>
        <dbReference type="ARBA" id="ARBA00023242"/>
    </source>
</evidence>
<dbReference type="FunFam" id="3.30.160.60:FF:000514">
    <property type="entry name" value="Uncharacterized protein"/>
    <property type="match status" value="1"/>
</dbReference>
<gene>
    <name evidence="11" type="ORF">V9T40_011290</name>
</gene>
<reference evidence="11 12" key="1">
    <citation type="submission" date="2024-03" db="EMBL/GenBank/DDBJ databases">
        <title>Adaptation during the transition from Ophiocordyceps entomopathogen to insect associate is accompanied by gene loss and intensified selection.</title>
        <authorList>
            <person name="Ward C.M."/>
            <person name="Onetto C.A."/>
            <person name="Borneman A.R."/>
        </authorList>
    </citation>
    <scope>NUCLEOTIDE SEQUENCE [LARGE SCALE GENOMIC DNA]</scope>
    <source>
        <strain evidence="11">AWRI1</strain>
        <tissue evidence="11">Single Adult Female</tissue>
    </source>
</reference>
<dbReference type="PROSITE" id="PS50157">
    <property type="entry name" value="ZINC_FINGER_C2H2_2"/>
    <property type="match status" value="10"/>
</dbReference>
<dbReference type="FunFam" id="3.30.160.60:FF:000630">
    <property type="entry name" value="Zinc finger protein 180"/>
    <property type="match status" value="1"/>
</dbReference>
<feature type="domain" description="C2H2-type" evidence="10">
    <location>
        <begin position="207"/>
        <end position="234"/>
    </location>
</feature>
<feature type="domain" description="C2H2-type" evidence="10">
    <location>
        <begin position="68"/>
        <end position="95"/>
    </location>
</feature>
<feature type="domain" description="C2H2-type" evidence="10">
    <location>
        <begin position="181"/>
        <end position="206"/>
    </location>
</feature>
<dbReference type="PROSITE" id="PS00028">
    <property type="entry name" value="ZINC_FINGER_C2H2_1"/>
    <property type="match status" value="7"/>
</dbReference>
<evidence type="ECO:0000313" key="12">
    <source>
        <dbReference type="Proteomes" id="UP001367676"/>
    </source>
</evidence>
<dbReference type="PANTHER" id="PTHR16515:SF49">
    <property type="entry name" value="GASTRULA ZINC FINGER PROTEIN XLCGF49.1-LIKE-RELATED"/>
    <property type="match status" value="1"/>
</dbReference>
<dbReference type="GO" id="GO:0003682">
    <property type="term" value="F:chromatin binding"/>
    <property type="evidence" value="ECO:0007669"/>
    <property type="project" value="UniProtKB-ARBA"/>
</dbReference>
<dbReference type="SMART" id="SM00355">
    <property type="entry name" value="ZnF_C2H2"/>
    <property type="match status" value="11"/>
</dbReference>
<dbReference type="InterPro" id="IPR036236">
    <property type="entry name" value="Znf_C2H2_sf"/>
</dbReference>
<protein>
    <recommendedName>
        <fullName evidence="10">C2H2-type domain-containing protein</fullName>
    </recommendedName>
</protein>
<evidence type="ECO:0000256" key="9">
    <source>
        <dbReference type="PROSITE-ProRule" id="PRU00042"/>
    </source>
</evidence>
<dbReference type="FunFam" id="3.30.160.60:FF:000446">
    <property type="entry name" value="Zinc finger protein"/>
    <property type="match status" value="2"/>
</dbReference>
<feature type="domain" description="C2H2-type" evidence="10">
    <location>
        <begin position="96"/>
        <end position="123"/>
    </location>
</feature>
<keyword evidence="6" id="KW-0862">Zinc</keyword>
<dbReference type="Proteomes" id="UP001367676">
    <property type="component" value="Unassembled WGS sequence"/>
</dbReference>
<dbReference type="GO" id="GO:0006355">
    <property type="term" value="P:regulation of DNA-templated transcription"/>
    <property type="evidence" value="ECO:0007669"/>
    <property type="project" value="UniProtKB-ARBA"/>
</dbReference>
<feature type="domain" description="C2H2-type" evidence="10">
    <location>
        <begin position="36"/>
        <end position="64"/>
    </location>
</feature>
<proteinExistence type="inferred from homology"/>
<dbReference type="Gene3D" id="3.30.160.60">
    <property type="entry name" value="Classic Zinc Finger"/>
    <property type="match status" value="10"/>
</dbReference>
<keyword evidence="4" id="KW-0677">Repeat</keyword>
<dbReference type="GO" id="GO:0003677">
    <property type="term" value="F:DNA binding"/>
    <property type="evidence" value="ECO:0007669"/>
    <property type="project" value="UniProtKB-KW"/>
</dbReference>
<keyword evidence="12" id="KW-1185">Reference proteome</keyword>
<evidence type="ECO:0000256" key="3">
    <source>
        <dbReference type="ARBA" id="ARBA00022723"/>
    </source>
</evidence>
<keyword evidence="8" id="KW-0539">Nucleus</keyword>
<evidence type="ECO:0000256" key="6">
    <source>
        <dbReference type="ARBA" id="ARBA00022833"/>
    </source>
</evidence>
<name>A0AAN9T6K8_9HEMI</name>
<dbReference type="GO" id="GO:0000785">
    <property type="term" value="C:chromatin"/>
    <property type="evidence" value="ECO:0007669"/>
    <property type="project" value="UniProtKB-ARBA"/>
</dbReference>
<dbReference type="PANTHER" id="PTHR16515">
    <property type="entry name" value="PR DOMAIN ZINC FINGER PROTEIN"/>
    <property type="match status" value="1"/>
</dbReference>
<dbReference type="GO" id="GO:0008270">
    <property type="term" value="F:zinc ion binding"/>
    <property type="evidence" value="ECO:0007669"/>
    <property type="project" value="UniProtKB-KW"/>
</dbReference>
<evidence type="ECO:0000256" key="1">
    <source>
        <dbReference type="ARBA" id="ARBA00004123"/>
    </source>
</evidence>
<comment type="similarity">
    <text evidence="2">Belongs to the krueppel C2H2-type zinc-finger protein family.</text>
</comment>
<dbReference type="AlphaFoldDB" id="A0AAN9T6K8"/>
<accession>A0AAN9T6K8</accession>
<feature type="domain" description="C2H2-type" evidence="10">
    <location>
        <begin position="124"/>
        <end position="151"/>
    </location>
</feature>
<dbReference type="Pfam" id="PF13894">
    <property type="entry name" value="zf-C2H2_4"/>
    <property type="match status" value="1"/>
</dbReference>
<feature type="domain" description="C2H2-type" evidence="10">
    <location>
        <begin position="152"/>
        <end position="180"/>
    </location>
</feature>
<evidence type="ECO:0000313" key="11">
    <source>
        <dbReference type="EMBL" id="KAK7574099.1"/>
    </source>
</evidence>
<dbReference type="FunFam" id="3.30.160.60:FF:001498">
    <property type="entry name" value="Zinc finger protein 404"/>
    <property type="match status" value="1"/>
</dbReference>
<evidence type="ECO:0000256" key="5">
    <source>
        <dbReference type="ARBA" id="ARBA00022771"/>
    </source>
</evidence>
<dbReference type="FunFam" id="3.30.160.60:FF:002343">
    <property type="entry name" value="Zinc finger protein 33A"/>
    <property type="match status" value="1"/>
</dbReference>
<dbReference type="GO" id="GO:0005634">
    <property type="term" value="C:nucleus"/>
    <property type="evidence" value="ECO:0007669"/>
    <property type="project" value="UniProtKB-SubCell"/>
</dbReference>
<dbReference type="FunFam" id="3.30.160.60:FF:000110">
    <property type="entry name" value="Zinc finger protein-like"/>
    <property type="match status" value="1"/>
</dbReference>
<dbReference type="InterPro" id="IPR013087">
    <property type="entry name" value="Znf_C2H2_type"/>
</dbReference>
<dbReference type="InterPro" id="IPR050331">
    <property type="entry name" value="Zinc_finger"/>
</dbReference>
<evidence type="ECO:0000259" key="10">
    <source>
        <dbReference type="PROSITE" id="PS50157"/>
    </source>
</evidence>
<organism evidence="11 12">
    <name type="scientific">Parthenolecanium corni</name>
    <dbReference type="NCBI Taxonomy" id="536013"/>
    <lineage>
        <taxon>Eukaryota</taxon>
        <taxon>Metazoa</taxon>
        <taxon>Ecdysozoa</taxon>
        <taxon>Arthropoda</taxon>
        <taxon>Hexapoda</taxon>
        <taxon>Insecta</taxon>
        <taxon>Pterygota</taxon>
        <taxon>Neoptera</taxon>
        <taxon>Paraneoptera</taxon>
        <taxon>Hemiptera</taxon>
        <taxon>Sternorrhyncha</taxon>
        <taxon>Coccoidea</taxon>
        <taxon>Coccidae</taxon>
        <taxon>Parthenolecanium</taxon>
    </lineage>
</organism>
<dbReference type="Pfam" id="PF13465">
    <property type="entry name" value="zf-H2C2_2"/>
    <property type="match status" value="1"/>
</dbReference>
<evidence type="ECO:0000256" key="4">
    <source>
        <dbReference type="ARBA" id="ARBA00022737"/>
    </source>
</evidence>
<dbReference type="Pfam" id="PF00096">
    <property type="entry name" value="zf-C2H2"/>
    <property type="match status" value="4"/>
</dbReference>